<accession>A0A5A5T9T5</accession>
<evidence type="ECO:0000313" key="2">
    <source>
        <dbReference type="Proteomes" id="UP000322530"/>
    </source>
</evidence>
<keyword evidence="2" id="KW-1185">Reference proteome</keyword>
<dbReference type="OrthoDB" id="9882138at2"/>
<gene>
    <name evidence="1" type="ORF">KDI_16610</name>
</gene>
<organism evidence="1 2">
    <name type="scientific">Dictyobacter arantiisoli</name>
    <dbReference type="NCBI Taxonomy" id="2014874"/>
    <lineage>
        <taxon>Bacteria</taxon>
        <taxon>Bacillati</taxon>
        <taxon>Chloroflexota</taxon>
        <taxon>Ktedonobacteria</taxon>
        <taxon>Ktedonobacterales</taxon>
        <taxon>Dictyobacteraceae</taxon>
        <taxon>Dictyobacter</taxon>
    </lineage>
</organism>
<sequence length="80" mass="8837">MPVSYIVIAYDMRLADGCLGIVASATTMEQANMIVKAFAFVALSYQQSWLGYFVRDASSASLYGPECAVNLLKQWQLSVY</sequence>
<proteinExistence type="predicted"/>
<dbReference type="Proteomes" id="UP000322530">
    <property type="component" value="Unassembled WGS sequence"/>
</dbReference>
<reference evidence="1 2" key="1">
    <citation type="submission" date="2019-01" db="EMBL/GenBank/DDBJ databases">
        <title>Draft genome sequence of Dictyobacter sp. Uno17.</title>
        <authorList>
            <person name="Wang C.M."/>
            <person name="Zheng Y."/>
            <person name="Sakai Y."/>
            <person name="Abe K."/>
            <person name="Yokota A."/>
            <person name="Yabe S."/>
        </authorList>
    </citation>
    <scope>NUCLEOTIDE SEQUENCE [LARGE SCALE GENOMIC DNA]</scope>
    <source>
        <strain evidence="1 2">Uno17</strain>
    </source>
</reference>
<dbReference type="RefSeq" id="WP_149401093.1">
    <property type="nucleotide sequence ID" value="NZ_BIXY01000018.1"/>
</dbReference>
<dbReference type="EMBL" id="BIXY01000018">
    <property type="protein sequence ID" value="GCF08097.1"/>
    <property type="molecule type" value="Genomic_DNA"/>
</dbReference>
<dbReference type="AlphaFoldDB" id="A0A5A5T9T5"/>
<comment type="caution">
    <text evidence="1">The sequence shown here is derived from an EMBL/GenBank/DDBJ whole genome shotgun (WGS) entry which is preliminary data.</text>
</comment>
<name>A0A5A5T9T5_9CHLR</name>
<protein>
    <submittedName>
        <fullName evidence="1">Uncharacterized protein</fullName>
    </submittedName>
</protein>
<evidence type="ECO:0000313" key="1">
    <source>
        <dbReference type="EMBL" id="GCF08097.1"/>
    </source>
</evidence>